<name>A0ABW2ZG30_9SPHI</name>
<reference evidence="2" key="1">
    <citation type="journal article" date="2019" name="Int. J. Syst. Evol. Microbiol.">
        <title>The Global Catalogue of Microorganisms (GCM) 10K type strain sequencing project: providing services to taxonomists for standard genome sequencing and annotation.</title>
        <authorList>
            <consortium name="The Broad Institute Genomics Platform"/>
            <consortium name="The Broad Institute Genome Sequencing Center for Infectious Disease"/>
            <person name="Wu L."/>
            <person name="Ma J."/>
        </authorList>
    </citation>
    <scope>NUCLEOTIDE SEQUENCE [LARGE SCALE GENOMIC DNA]</scope>
    <source>
        <strain evidence="2">CCUG 60742</strain>
    </source>
</reference>
<proteinExistence type="predicted"/>
<dbReference type="EMBL" id="JBHTIA010000005">
    <property type="protein sequence ID" value="MFD0765166.1"/>
    <property type="molecule type" value="Genomic_DNA"/>
</dbReference>
<keyword evidence="2" id="KW-1185">Reference proteome</keyword>
<protein>
    <submittedName>
        <fullName evidence="1">DUF416 family protein</fullName>
    </submittedName>
</protein>
<evidence type="ECO:0000313" key="2">
    <source>
        <dbReference type="Proteomes" id="UP001597073"/>
    </source>
</evidence>
<evidence type="ECO:0000313" key="1">
    <source>
        <dbReference type="EMBL" id="MFD0765166.1"/>
    </source>
</evidence>
<sequence>MNYNQFISLFRQQLANLSYTKQIDFALAVCNKLYIDYQKFVEVHNWGNPDLLMTAIKLCELNRIDNVDRKKIEAMLPEIEAIAPDMDDFGDNVSSYALNTAGAVYETLEFLIDHDIEHIYNVGICLTDNVDFKVQEDGAITEDEIESHPMMLEAWEYIIQLSK</sequence>
<gene>
    <name evidence="1" type="ORF">ACFQZI_09905</name>
</gene>
<dbReference type="Pfam" id="PF04222">
    <property type="entry name" value="DUF416"/>
    <property type="match status" value="1"/>
</dbReference>
<organism evidence="1 2">
    <name type="scientific">Mucilaginibacter lutimaris</name>
    <dbReference type="NCBI Taxonomy" id="931629"/>
    <lineage>
        <taxon>Bacteria</taxon>
        <taxon>Pseudomonadati</taxon>
        <taxon>Bacteroidota</taxon>
        <taxon>Sphingobacteriia</taxon>
        <taxon>Sphingobacteriales</taxon>
        <taxon>Sphingobacteriaceae</taxon>
        <taxon>Mucilaginibacter</taxon>
    </lineage>
</organism>
<dbReference type="Proteomes" id="UP001597073">
    <property type="component" value="Unassembled WGS sequence"/>
</dbReference>
<dbReference type="RefSeq" id="WP_377141917.1">
    <property type="nucleotide sequence ID" value="NZ_JBHTIA010000005.1"/>
</dbReference>
<dbReference type="InterPro" id="IPR023381">
    <property type="entry name" value="YP001051499.1-like_dom_sf"/>
</dbReference>
<dbReference type="InterPro" id="IPR007338">
    <property type="entry name" value="DUF416"/>
</dbReference>
<accession>A0ABW2ZG30</accession>
<comment type="caution">
    <text evidence="1">The sequence shown here is derived from an EMBL/GenBank/DDBJ whole genome shotgun (WGS) entry which is preliminary data.</text>
</comment>
<dbReference type="Gene3D" id="1.20.1590.10">
    <property type="entry name" value="YP_001051499.1 domain like"/>
    <property type="match status" value="1"/>
</dbReference>